<dbReference type="HOGENOM" id="CLU_296473_0_0_1"/>
<sequence>MLLITIKAMQKNNYLLKNCIFNNLDEEKNILKLHEHIKNTSCDGIGIAVVNSNEKVKNVKFHKNNETKSDLYHNCCGTNIETDGKIIINEIYKHLLAIHNNQKLKSIIENLLIKILNRYSLDLHEICKYIIYFIDEEKHYAIDLNELTFSSCLQLSSDVSRFMLYSIQNKADVSAIEKKCKNDPDFRKNATIYIKTQEIFSTTILIFAIILEIHFDTVFSETLKVKNIDIPLLLDIIHIDKILNFKNVNLKNSLFVYSIHVDFNLKLFYFSITKNSNLKFYSCKLFNGDGFSQKEIFTIYFLRKCYLVLKRLSFVACEKIFDLICRLNSIFNEISYTKKNFENHLLSTGIQNKIDTKTLQSYESPNNVKLAADFCNDIFSHTESNAKSYKESHKTGSFAENSFSNETKTTLTTAKSENLQKNGFETDKCIINKNKNKYLHTLSIKERYDNQESDKKTFFENTRNLENDVKEILYNEICDIPFLFFLLDNDIDFGLLEPKHLILIKNTTEIVNREAKNHGMCTCFNKFIKKYFRKLLKHNIIVDYEYYHTLFSIKQDTNNVKRIDSINLSNKKYSKEFDSNIISKKPIGESLKVENYKGLLAECTKNVFPNLNAIKCAEKSQTEKITFDVISNNIIEDLTNMKAANDEKRKFSVCTGNLKKNIIPKINEKNKSTENKKIKSLRSKMHIIDDFSMFNSDELLSVIKKHIDETFNINNLVALFDKMKIWSKELVLTSEIKEFIAENLEKTQKTIHKIKLILLIHKDIPNYKDLLNKYIENVPQNQLTKLFSKSNIIYAKSLFFRDDKYSLSNKDSLIKKFYCESESHLNILNDCIAKIESINLIFVGKFLKLLFSNKIYDTSYLAENSNSLLDKLLNKRLSLQSFDNTPEKLFMKQNVNHTKSIFVFKSTGINENQIGNHLSHVNSQASRVYVKNDINNARKILITILSFYVKRFLYQNDFLHDAELSLARDILNMSYMFMKIYGKSKEIYTKCEDIIILLNNYSNCFDLNIVFKNIKNIY</sequence>
<reference evidence="1 2" key="1">
    <citation type="submission" date="2011-08" db="EMBL/GenBank/DDBJ databases">
        <authorList>
            <person name="Liu Z.J."/>
            <person name="Shi F.L."/>
            <person name="Lu J.Q."/>
            <person name="Li M."/>
            <person name="Wang Z.L."/>
        </authorList>
    </citation>
    <scope>NUCLEOTIDE SEQUENCE [LARGE SCALE GENOMIC DNA]</scope>
    <source>
        <strain evidence="1 2">USNM 41457</strain>
    </source>
</reference>
<evidence type="ECO:0000313" key="2">
    <source>
        <dbReference type="Proteomes" id="UP000003163"/>
    </source>
</evidence>
<accession>J8ZS55</accession>
<dbReference type="AlphaFoldDB" id="J8ZS55"/>
<dbReference type="Proteomes" id="UP000003163">
    <property type="component" value="Unassembled WGS sequence"/>
</dbReference>
<gene>
    <name evidence="1" type="ORF">EDEG_03062</name>
</gene>
<evidence type="ECO:0000313" key="1">
    <source>
        <dbReference type="EMBL" id="EJW02523.1"/>
    </source>
</evidence>
<protein>
    <submittedName>
        <fullName evidence="1">Uncharacterized protein</fullName>
    </submittedName>
</protein>
<organism evidence="1 2">
    <name type="scientific">Edhazardia aedis (strain USNM 41457)</name>
    <name type="common">Microsporidian parasite</name>
    <dbReference type="NCBI Taxonomy" id="1003232"/>
    <lineage>
        <taxon>Eukaryota</taxon>
        <taxon>Fungi</taxon>
        <taxon>Fungi incertae sedis</taxon>
        <taxon>Microsporidia</taxon>
        <taxon>Edhazardia</taxon>
    </lineage>
</organism>
<reference evidence="2" key="2">
    <citation type="submission" date="2015-07" db="EMBL/GenBank/DDBJ databases">
        <title>Contrasting host-pathogen interactions and genome evolution in two generalist and specialist microsporidian pathogens of mosquitoes.</title>
        <authorList>
            <consortium name="The Broad Institute Genomics Platform"/>
            <consortium name="The Broad Institute Genome Sequencing Center for Infectious Disease"/>
            <person name="Cuomo C.A."/>
            <person name="Sanscrainte N.D."/>
            <person name="Goldberg J.M."/>
            <person name="Heiman D."/>
            <person name="Young S."/>
            <person name="Zeng Q."/>
            <person name="Becnel J.J."/>
            <person name="Birren B.W."/>
        </authorList>
    </citation>
    <scope>NUCLEOTIDE SEQUENCE [LARGE SCALE GENOMIC DNA]</scope>
    <source>
        <strain evidence="2">USNM 41457</strain>
    </source>
</reference>
<comment type="caution">
    <text evidence="1">The sequence shown here is derived from an EMBL/GenBank/DDBJ whole genome shotgun (WGS) entry which is preliminary data.</text>
</comment>
<keyword evidence="2" id="KW-1185">Reference proteome</keyword>
<dbReference type="VEuPathDB" id="MicrosporidiaDB:EDEG_03062"/>
<name>J8ZS55_EDHAE</name>
<dbReference type="InParanoid" id="J8ZS55"/>
<dbReference type="EMBL" id="AFBI03000067">
    <property type="protein sequence ID" value="EJW02523.1"/>
    <property type="molecule type" value="Genomic_DNA"/>
</dbReference>
<proteinExistence type="predicted"/>